<evidence type="ECO:0000256" key="4">
    <source>
        <dbReference type="ARBA" id="ARBA00023136"/>
    </source>
</evidence>
<dbReference type="EMBL" id="AJVK01010732">
    <property type="status" value="NOT_ANNOTATED_CDS"/>
    <property type="molecule type" value="Genomic_DNA"/>
</dbReference>
<protein>
    <submittedName>
        <fullName evidence="6">Uncharacterized protein</fullName>
    </submittedName>
</protein>
<sequence length="428" mass="49019">YSCALQKDILVHGRLYVSQNFLCFYANIFRWETSLSIKWKDVTSITKEKTARVIPNAILVCTDSDKHFLTSFATRDKAYLMLFRVWQNALMDKQMQPQEMWQWVHNCYGDELGLTSDDEDYIDPYEDREFIKGNQGDKLKLSTDSVSETSSDQAPIGNILGKGESSSMGQKRLQKGLRRGEDTPSKHIPTDMSDTSDSEQDKNMDLTEQPECTSMHEGRQMIHTILPINVDILFNLLFSKSKFLENFHEGRKTTNMIHGDWIINEEGLKQRTVTLTVALAQPVGPKSTDVTEIQTLRECSHSGQLYSVDIHSSNAGIPYADSFYATMHYCLVRTVDDHTMFSVHAQIKYKKSVWGFVKGFIEKNTWNGLEDFYTALVRALQNEYCIPPAKAKGRRPRRDPPKSHDDWIKLMQQQEALHSAEMAGYAVL</sequence>
<evidence type="ECO:0000256" key="2">
    <source>
        <dbReference type="ARBA" id="ARBA00022692"/>
    </source>
</evidence>
<evidence type="ECO:0000256" key="5">
    <source>
        <dbReference type="SAM" id="MobiDB-lite"/>
    </source>
</evidence>
<dbReference type="EMBL" id="AJVK01010733">
    <property type="status" value="NOT_ANNOTATED_CDS"/>
    <property type="molecule type" value="Genomic_DNA"/>
</dbReference>
<keyword evidence="3" id="KW-1133">Transmembrane helix</keyword>
<dbReference type="Pfam" id="PF16016">
    <property type="entry name" value="VASt"/>
    <property type="match status" value="1"/>
</dbReference>
<dbReference type="GO" id="GO:0032366">
    <property type="term" value="P:intracellular sterol transport"/>
    <property type="evidence" value="ECO:0007669"/>
    <property type="project" value="TreeGrafter"/>
</dbReference>
<dbReference type="GO" id="GO:0005789">
    <property type="term" value="C:endoplasmic reticulum membrane"/>
    <property type="evidence" value="ECO:0007669"/>
    <property type="project" value="TreeGrafter"/>
</dbReference>
<dbReference type="PANTHER" id="PTHR23319">
    <property type="entry name" value="GRAM DOMAIN CONTAINING 1B, ISOFORM E"/>
    <property type="match status" value="1"/>
</dbReference>
<dbReference type="Gene3D" id="2.30.29.30">
    <property type="entry name" value="Pleckstrin-homology domain (PH domain)/Phosphotyrosine-binding domain (PTB)"/>
    <property type="match status" value="1"/>
</dbReference>
<feature type="region of interest" description="Disordered" evidence="5">
    <location>
        <begin position="141"/>
        <end position="204"/>
    </location>
</feature>
<dbReference type="InterPro" id="IPR011993">
    <property type="entry name" value="PH-like_dom_sf"/>
</dbReference>
<dbReference type="EMBL" id="AJVK01010734">
    <property type="status" value="NOT_ANNOTATED_CDS"/>
    <property type="molecule type" value="Genomic_DNA"/>
</dbReference>
<dbReference type="EMBL" id="AJVK01010731">
    <property type="status" value="NOT_ANNOTATED_CDS"/>
    <property type="molecule type" value="Genomic_DNA"/>
</dbReference>
<comment type="subcellular location">
    <subcellularLocation>
        <location evidence="1">Membrane</location>
        <topology evidence="1">Single-pass membrane protein</topology>
    </subcellularLocation>
</comment>
<reference evidence="6" key="1">
    <citation type="submission" date="2022-08" db="UniProtKB">
        <authorList>
            <consortium name="EnsemblMetazoa"/>
        </authorList>
    </citation>
    <scope>IDENTIFICATION</scope>
    <source>
        <strain evidence="6">Israel</strain>
    </source>
</reference>
<evidence type="ECO:0000256" key="1">
    <source>
        <dbReference type="ARBA" id="ARBA00004167"/>
    </source>
</evidence>
<dbReference type="VEuPathDB" id="VectorBase:PPAPM1_010052"/>
<dbReference type="GO" id="GO:0140268">
    <property type="term" value="C:endoplasmic reticulum-plasma membrane contact site"/>
    <property type="evidence" value="ECO:0007669"/>
    <property type="project" value="TreeGrafter"/>
</dbReference>
<dbReference type="GO" id="GO:0032934">
    <property type="term" value="F:sterol binding"/>
    <property type="evidence" value="ECO:0007669"/>
    <property type="project" value="TreeGrafter"/>
</dbReference>
<evidence type="ECO:0000256" key="3">
    <source>
        <dbReference type="ARBA" id="ARBA00022989"/>
    </source>
</evidence>
<dbReference type="CDD" id="cd13220">
    <property type="entry name" value="PH-GRAM_GRAMDC"/>
    <property type="match status" value="1"/>
</dbReference>
<accession>A0A1B0D2N7</accession>
<evidence type="ECO:0000313" key="6">
    <source>
        <dbReference type="EnsemblMetazoa" id="PPAI001610-PA"/>
    </source>
</evidence>
<dbReference type="InterPro" id="IPR004182">
    <property type="entry name" value="GRAM"/>
</dbReference>
<dbReference type="PANTHER" id="PTHR23319:SF4">
    <property type="entry name" value="GRAM DOMAIN CONTAINING 1B, ISOFORM E"/>
    <property type="match status" value="1"/>
</dbReference>
<dbReference type="AlphaFoldDB" id="A0A1B0D2N7"/>
<dbReference type="PROSITE" id="PS51778">
    <property type="entry name" value="VAST"/>
    <property type="match status" value="1"/>
</dbReference>
<keyword evidence="2" id="KW-0812">Transmembrane</keyword>
<dbReference type="EnsemblMetazoa" id="PPAI001610-RA">
    <property type="protein sequence ID" value="PPAI001610-PA"/>
    <property type="gene ID" value="PPAI001610"/>
</dbReference>
<dbReference type="EMBL" id="AJVK01010735">
    <property type="status" value="NOT_ANNOTATED_CDS"/>
    <property type="molecule type" value="Genomic_DNA"/>
</dbReference>
<evidence type="ECO:0000313" key="7">
    <source>
        <dbReference type="Proteomes" id="UP000092462"/>
    </source>
</evidence>
<dbReference type="VEuPathDB" id="VectorBase:PPAI001610"/>
<dbReference type="InterPro" id="IPR051482">
    <property type="entry name" value="Cholesterol_transport"/>
</dbReference>
<feature type="compositionally biased region" description="Polar residues" evidence="5">
    <location>
        <begin position="142"/>
        <end position="153"/>
    </location>
</feature>
<keyword evidence="4" id="KW-0472">Membrane</keyword>
<proteinExistence type="predicted"/>
<dbReference type="Proteomes" id="UP000092462">
    <property type="component" value="Unassembled WGS sequence"/>
</dbReference>
<name>A0A1B0D2N7_PHLPP</name>
<feature type="compositionally biased region" description="Basic and acidic residues" evidence="5">
    <location>
        <begin position="178"/>
        <end position="189"/>
    </location>
</feature>
<dbReference type="SMART" id="SM00568">
    <property type="entry name" value="GRAM"/>
    <property type="match status" value="1"/>
</dbReference>
<organism evidence="6 7">
    <name type="scientific">Phlebotomus papatasi</name>
    <name type="common">Sandfly</name>
    <dbReference type="NCBI Taxonomy" id="29031"/>
    <lineage>
        <taxon>Eukaryota</taxon>
        <taxon>Metazoa</taxon>
        <taxon>Ecdysozoa</taxon>
        <taxon>Arthropoda</taxon>
        <taxon>Hexapoda</taxon>
        <taxon>Insecta</taxon>
        <taxon>Pterygota</taxon>
        <taxon>Neoptera</taxon>
        <taxon>Endopterygota</taxon>
        <taxon>Diptera</taxon>
        <taxon>Nematocera</taxon>
        <taxon>Psychodoidea</taxon>
        <taxon>Psychodidae</taxon>
        <taxon>Phlebotomus</taxon>
        <taxon>Phlebotomus</taxon>
    </lineage>
</organism>
<dbReference type="GO" id="GO:0120015">
    <property type="term" value="F:sterol transfer activity"/>
    <property type="evidence" value="ECO:0007669"/>
    <property type="project" value="TreeGrafter"/>
</dbReference>
<dbReference type="Pfam" id="PF02893">
    <property type="entry name" value="GRAM"/>
    <property type="match status" value="1"/>
</dbReference>
<keyword evidence="7" id="KW-1185">Reference proteome</keyword>
<dbReference type="InterPro" id="IPR031968">
    <property type="entry name" value="VASt"/>
</dbReference>
<dbReference type="GO" id="GO:0005886">
    <property type="term" value="C:plasma membrane"/>
    <property type="evidence" value="ECO:0007669"/>
    <property type="project" value="TreeGrafter"/>
</dbReference>